<accession>A0AAD4XXE5</accession>
<comment type="caution">
    <text evidence="3">The sequence shown here is derived from an EMBL/GenBank/DDBJ whole genome shotgun (WGS) entry which is preliminary data.</text>
</comment>
<feature type="non-terminal residue" evidence="3">
    <location>
        <position position="1"/>
    </location>
</feature>
<organism evidence="3 4">
    <name type="scientific">Papaver atlanticum</name>
    <dbReference type="NCBI Taxonomy" id="357466"/>
    <lineage>
        <taxon>Eukaryota</taxon>
        <taxon>Viridiplantae</taxon>
        <taxon>Streptophyta</taxon>
        <taxon>Embryophyta</taxon>
        <taxon>Tracheophyta</taxon>
        <taxon>Spermatophyta</taxon>
        <taxon>Magnoliopsida</taxon>
        <taxon>Ranunculales</taxon>
        <taxon>Papaveraceae</taxon>
        <taxon>Papaveroideae</taxon>
        <taxon>Papaver</taxon>
    </lineage>
</organism>
<keyword evidence="4" id="KW-1185">Reference proteome</keyword>
<protein>
    <recommendedName>
        <fullName evidence="2">Transposase-associated domain-containing protein</fullName>
    </recommendedName>
</protein>
<proteinExistence type="predicted"/>
<dbReference type="Proteomes" id="UP001202328">
    <property type="component" value="Unassembled WGS sequence"/>
</dbReference>
<feature type="compositionally biased region" description="Polar residues" evidence="1">
    <location>
        <begin position="1"/>
        <end position="20"/>
    </location>
</feature>
<evidence type="ECO:0000313" key="4">
    <source>
        <dbReference type="Proteomes" id="UP001202328"/>
    </source>
</evidence>
<dbReference type="EMBL" id="JAJJMB010001716">
    <property type="protein sequence ID" value="KAI3955687.1"/>
    <property type="molecule type" value="Genomic_DNA"/>
</dbReference>
<reference evidence="3" key="1">
    <citation type="submission" date="2022-04" db="EMBL/GenBank/DDBJ databases">
        <title>A functionally conserved STORR gene fusion in Papaver species that diverged 16.8 million years ago.</title>
        <authorList>
            <person name="Catania T."/>
        </authorList>
    </citation>
    <scope>NUCLEOTIDE SEQUENCE</scope>
    <source>
        <strain evidence="3">S-188037</strain>
    </source>
</reference>
<dbReference type="InterPro" id="IPR029480">
    <property type="entry name" value="Transpos_assoc"/>
</dbReference>
<gene>
    <name evidence="3" type="ORF">MKW98_006047</name>
</gene>
<evidence type="ECO:0000256" key="1">
    <source>
        <dbReference type="SAM" id="MobiDB-lite"/>
    </source>
</evidence>
<feature type="region of interest" description="Disordered" evidence="1">
    <location>
        <begin position="1"/>
        <end position="23"/>
    </location>
</feature>
<sequence length="99" mass="11130">LKYPSQQSITMSQHHVTTPNKECMTAPKGSPRWILGVQSFIQFTTESLGEGIKEFRCPCMKFKNYGSLPKSLDDVHGHILIMGSMCHTGRGFIMERNLG</sequence>
<dbReference type="AlphaFoldDB" id="A0AAD4XXE5"/>
<feature type="domain" description="Transposase-associated" evidence="2">
    <location>
        <begin position="24"/>
        <end position="85"/>
    </location>
</feature>
<feature type="non-terminal residue" evidence="3">
    <location>
        <position position="99"/>
    </location>
</feature>
<evidence type="ECO:0000313" key="3">
    <source>
        <dbReference type="EMBL" id="KAI3955687.1"/>
    </source>
</evidence>
<name>A0AAD4XXE5_9MAGN</name>
<dbReference type="Pfam" id="PF13963">
    <property type="entry name" value="Transpos_assoc"/>
    <property type="match status" value="1"/>
</dbReference>
<evidence type="ECO:0000259" key="2">
    <source>
        <dbReference type="Pfam" id="PF13963"/>
    </source>
</evidence>